<comment type="caution">
    <text evidence="1">The sequence shown here is derived from an EMBL/GenBank/DDBJ whole genome shotgun (WGS) entry which is preliminary data.</text>
</comment>
<dbReference type="EMBL" id="JAYMYQ010000004">
    <property type="protein sequence ID" value="KAK7340291.1"/>
    <property type="molecule type" value="Genomic_DNA"/>
</dbReference>
<dbReference type="Proteomes" id="UP001367508">
    <property type="component" value="Unassembled WGS sequence"/>
</dbReference>
<evidence type="ECO:0000313" key="1">
    <source>
        <dbReference type="EMBL" id="KAK7340291.1"/>
    </source>
</evidence>
<keyword evidence="2" id="KW-1185">Reference proteome</keyword>
<name>A0AAN9LQL9_CANGL</name>
<proteinExistence type="predicted"/>
<dbReference type="AlphaFoldDB" id="A0AAN9LQL9"/>
<organism evidence="1 2">
    <name type="scientific">Canavalia gladiata</name>
    <name type="common">Sword bean</name>
    <name type="synonym">Dolichos gladiatus</name>
    <dbReference type="NCBI Taxonomy" id="3824"/>
    <lineage>
        <taxon>Eukaryota</taxon>
        <taxon>Viridiplantae</taxon>
        <taxon>Streptophyta</taxon>
        <taxon>Embryophyta</taxon>
        <taxon>Tracheophyta</taxon>
        <taxon>Spermatophyta</taxon>
        <taxon>Magnoliopsida</taxon>
        <taxon>eudicotyledons</taxon>
        <taxon>Gunneridae</taxon>
        <taxon>Pentapetalae</taxon>
        <taxon>rosids</taxon>
        <taxon>fabids</taxon>
        <taxon>Fabales</taxon>
        <taxon>Fabaceae</taxon>
        <taxon>Papilionoideae</taxon>
        <taxon>50 kb inversion clade</taxon>
        <taxon>NPAAA clade</taxon>
        <taxon>indigoferoid/millettioid clade</taxon>
        <taxon>Phaseoleae</taxon>
        <taxon>Canavalia</taxon>
    </lineage>
</organism>
<reference evidence="1 2" key="1">
    <citation type="submission" date="2024-01" db="EMBL/GenBank/DDBJ databases">
        <title>The genomes of 5 underutilized Papilionoideae crops provide insights into root nodulation and disease resistanc.</title>
        <authorList>
            <person name="Jiang F."/>
        </authorList>
    </citation>
    <scope>NUCLEOTIDE SEQUENCE [LARGE SCALE GENOMIC DNA]</scope>
    <source>
        <strain evidence="1">LVBAO_FW01</strain>
        <tissue evidence="1">Leaves</tissue>
    </source>
</reference>
<evidence type="ECO:0000313" key="2">
    <source>
        <dbReference type="Proteomes" id="UP001367508"/>
    </source>
</evidence>
<accession>A0AAN9LQL9</accession>
<sequence>MGPTHVRIINLYTLFSPSSLFDLHDPIILKKRWIEFMRKGSPKNKECAASVLLEWCSNNSRFKMAALQFGVYKRLIDIRENGIRRAQRKAIAIFRPHKQERAYLILLSPM</sequence>
<gene>
    <name evidence="1" type="ORF">VNO77_20993</name>
</gene>
<protein>
    <submittedName>
        <fullName evidence="1">Uncharacterized protein</fullName>
    </submittedName>
</protein>